<evidence type="ECO:0000256" key="8">
    <source>
        <dbReference type="ARBA" id="ARBA00022691"/>
    </source>
</evidence>
<dbReference type="CDD" id="cd02440">
    <property type="entry name" value="AdoMet_MTases"/>
    <property type="match status" value="1"/>
</dbReference>
<evidence type="ECO:0000256" key="11">
    <source>
        <dbReference type="ARBA" id="ARBA00022989"/>
    </source>
</evidence>
<dbReference type="PANTHER" id="PTHR45197:SF1">
    <property type="entry name" value="SPHINGOLIPID C9-METHYLTRANSFERASE A-RELATED"/>
    <property type="match status" value="1"/>
</dbReference>
<dbReference type="EC" id="2.1.1.317" evidence="14"/>
<sequence length="533" mass="59972">MSTVEDIKATPAAPAAAPAAAAPAAAAPAAANGKKADFVDAAEKPAYRVTNYPAIANAPLPAEGSGAFSNYHLAAIVLIVPWIVQRFIPYFKGWTTYWVLVVLLFLPLTIAYWVATSRYGRRIDEKVPLPNKPLSTYYTITDADFKEKWEGKKIPMQIFHDAYFDGKLDFNGDVLDVMEYRHDWSRFELTADNFRYVLFNLVPDVIIHSQDQDRNQIRDNYDRGDDFYSFFLGPRMIYTSGVIRDINRKETLEELQDNKLNMVCEKLDLKPGDKMLDIGCGWGTLLAHAAKNYGADVTGVTLAQTGAAFANARLRENGIPESQARALCMDYREIPHPKGYFNKISCLEMAEHVGIKRYGTFLREIYDLLADDGTLVFQVAGLRKCWQFEDLIWGIYMNKYVFPGADASLNLGWVINALEGAGFEVKSVDVLGVHYSATIHRWYENWVANKEKVVAAYGIRWYRIWAYFLAYSVIVARQGSSSVFQITLHKNLNAYHRVEGIPTHAATQAPVARKISPVVSHKALWPEIYGSSA</sequence>
<evidence type="ECO:0000256" key="3">
    <source>
        <dbReference type="ARBA" id="ARBA00004991"/>
    </source>
</evidence>
<evidence type="ECO:0000256" key="4">
    <source>
        <dbReference type="ARBA" id="ARBA00010815"/>
    </source>
</evidence>
<evidence type="ECO:0000256" key="13">
    <source>
        <dbReference type="ARBA" id="ARBA00023136"/>
    </source>
</evidence>
<name>A0AAF1BH89_9TREE</name>
<dbReference type="GO" id="GO:0032259">
    <property type="term" value="P:methylation"/>
    <property type="evidence" value="ECO:0007669"/>
    <property type="project" value="UniProtKB-KW"/>
</dbReference>
<dbReference type="GO" id="GO:0016020">
    <property type="term" value="C:membrane"/>
    <property type="evidence" value="ECO:0007669"/>
    <property type="project" value="UniProtKB-SubCell"/>
</dbReference>
<gene>
    <name evidence="16" type="primary">MT2</name>
    <name evidence="16" type="ORF">LOC62_03G004330</name>
</gene>
<comment type="pathway">
    <text evidence="3">Sphingolipid metabolism.</text>
</comment>
<keyword evidence="12" id="KW-0443">Lipid metabolism</keyword>
<dbReference type="InterPro" id="IPR052290">
    <property type="entry name" value="Sphingo_C9-MT"/>
</dbReference>
<dbReference type="EMBL" id="CP086716">
    <property type="protein sequence ID" value="WOO80801.1"/>
    <property type="molecule type" value="Genomic_DNA"/>
</dbReference>
<comment type="pathway">
    <text evidence="2">Lipid metabolism; sphingolipid metabolism.</text>
</comment>
<evidence type="ECO:0000256" key="15">
    <source>
        <dbReference type="SAM" id="Phobius"/>
    </source>
</evidence>
<dbReference type="Pfam" id="PF02353">
    <property type="entry name" value="CMAS"/>
    <property type="match status" value="1"/>
</dbReference>
<keyword evidence="5" id="KW-0444">Lipid biosynthesis</keyword>
<keyword evidence="8" id="KW-0949">S-adenosyl-L-methionine</keyword>
<evidence type="ECO:0000313" key="17">
    <source>
        <dbReference type="Proteomes" id="UP000827549"/>
    </source>
</evidence>
<organism evidence="16 17">
    <name type="scientific">Vanrija pseudolonga</name>
    <dbReference type="NCBI Taxonomy" id="143232"/>
    <lineage>
        <taxon>Eukaryota</taxon>
        <taxon>Fungi</taxon>
        <taxon>Dikarya</taxon>
        <taxon>Basidiomycota</taxon>
        <taxon>Agaricomycotina</taxon>
        <taxon>Tremellomycetes</taxon>
        <taxon>Trichosporonales</taxon>
        <taxon>Trichosporonaceae</taxon>
        <taxon>Vanrija</taxon>
    </lineage>
</organism>
<dbReference type="RefSeq" id="XP_062626833.1">
    <property type="nucleotide sequence ID" value="XM_062770849.1"/>
</dbReference>
<dbReference type="Gene3D" id="3.40.50.150">
    <property type="entry name" value="Vaccinia Virus protein VP39"/>
    <property type="match status" value="1"/>
</dbReference>
<dbReference type="GO" id="GO:0006665">
    <property type="term" value="P:sphingolipid metabolic process"/>
    <property type="evidence" value="ECO:0007669"/>
    <property type="project" value="UniProtKB-KW"/>
</dbReference>
<keyword evidence="9 15" id="KW-0812">Transmembrane</keyword>
<evidence type="ECO:0000256" key="5">
    <source>
        <dbReference type="ARBA" id="ARBA00022516"/>
    </source>
</evidence>
<evidence type="ECO:0000313" key="16">
    <source>
        <dbReference type="EMBL" id="WOO80801.1"/>
    </source>
</evidence>
<comment type="subcellular location">
    <subcellularLocation>
        <location evidence="1">Membrane</location>
        <topology evidence="1">Multi-pass membrane protein</topology>
    </subcellularLocation>
</comment>
<keyword evidence="11 15" id="KW-1133">Transmembrane helix</keyword>
<evidence type="ECO:0000256" key="1">
    <source>
        <dbReference type="ARBA" id="ARBA00004141"/>
    </source>
</evidence>
<dbReference type="GO" id="GO:0008168">
    <property type="term" value="F:methyltransferase activity"/>
    <property type="evidence" value="ECO:0007669"/>
    <property type="project" value="UniProtKB-KW"/>
</dbReference>
<evidence type="ECO:0000256" key="12">
    <source>
        <dbReference type="ARBA" id="ARBA00023098"/>
    </source>
</evidence>
<keyword evidence="13 15" id="KW-0472">Membrane</keyword>
<comment type="similarity">
    <text evidence="4">Belongs to the CFA/CMAS family.</text>
</comment>
<dbReference type="AlphaFoldDB" id="A0AAF1BH89"/>
<reference evidence="16" key="1">
    <citation type="submission" date="2023-10" db="EMBL/GenBank/DDBJ databases">
        <authorList>
            <person name="Noh H."/>
        </authorList>
    </citation>
    <scope>NUCLEOTIDE SEQUENCE</scope>
    <source>
        <strain evidence="16">DUCC4014</strain>
    </source>
</reference>
<evidence type="ECO:0000256" key="6">
    <source>
        <dbReference type="ARBA" id="ARBA00022603"/>
    </source>
</evidence>
<keyword evidence="17" id="KW-1185">Reference proteome</keyword>
<dbReference type="PANTHER" id="PTHR45197">
    <property type="entry name" value="SYNTHASE, PUTATIVE (AFU_ORTHOLOGUE AFUA_7G04190)-RELATED"/>
    <property type="match status" value="1"/>
</dbReference>
<proteinExistence type="inferred from homology"/>
<protein>
    <recommendedName>
        <fullName evidence="14">sphingolipid C(9)-methyltransferase</fullName>
        <ecNumber evidence="14">2.1.1.317</ecNumber>
    </recommendedName>
</protein>
<evidence type="ECO:0000256" key="7">
    <source>
        <dbReference type="ARBA" id="ARBA00022679"/>
    </source>
</evidence>
<accession>A0AAF1BH89</accession>
<keyword evidence="10" id="KW-0746">Sphingolipid metabolism</keyword>
<dbReference type="SUPFAM" id="SSF53335">
    <property type="entry name" value="S-adenosyl-L-methionine-dependent methyltransferases"/>
    <property type="match status" value="1"/>
</dbReference>
<evidence type="ECO:0000256" key="2">
    <source>
        <dbReference type="ARBA" id="ARBA00004760"/>
    </source>
</evidence>
<evidence type="ECO:0000256" key="10">
    <source>
        <dbReference type="ARBA" id="ARBA00022919"/>
    </source>
</evidence>
<dbReference type="GeneID" id="87807568"/>
<evidence type="ECO:0000256" key="9">
    <source>
        <dbReference type="ARBA" id="ARBA00022692"/>
    </source>
</evidence>
<feature type="transmembrane region" description="Helical" evidence="15">
    <location>
        <begin position="96"/>
        <end position="115"/>
    </location>
</feature>
<dbReference type="Proteomes" id="UP000827549">
    <property type="component" value="Chromosome 3"/>
</dbReference>
<keyword evidence="7" id="KW-0808">Transferase</keyword>
<dbReference type="InterPro" id="IPR029063">
    <property type="entry name" value="SAM-dependent_MTases_sf"/>
</dbReference>
<evidence type="ECO:0000256" key="14">
    <source>
        <dbReference type="ARBA" id="ARBA00039020"/>
    </source>
</evidence>
<keyword evidence="6" id="KW-0489">Methyltransferase</keyword>